<dbReference type="OrthoDB" id="5568754at2759"/>
<keyword evidence="2" id="KW-0812">Transmembrane</keyword>
<feature type="transmembrane region" description="Helical" evidence="2">
    <location>
        <begin position="1273"/>
        <end position="1293"/>
    </location>
</feature>
<feature type="transmembrane region" description="Helical" evidence="2">
    <location>
        <begin position="1154"/>
        <end position="1179"/>
    </location>
</feature>
<dbReference type="PANTHER" id="PTHR13219">
    <property type="entry name" value="TRANSMEMBRANE PROTEIN 94"/>
    <property type="match status" value="1"/>
</dbReference>
<feature type="transmembrane region" description="Helical" evidence="2">
    <location>
        <begin position="1206"/>
        <end position="1227"/>
    </location>
</feature>
<feature type="transmembrane region" description="Helical" evidence="2">
    <location>
        <begin position="1114"/>
        <end position="1133"/>
    </location>
</feature>
<proteinExistence type="predicted"/>
<protein>
    <recommendedName>
        <fullName evidence="5">Transmembrane protein 94</fullName>
    </recommendedName>
</protein>
<sequence length="1322" mass="150359">MNIETNSTVGLSTQDALKKLHEDIKKVVDAEYENQKRKKLKKDLNHKILSNYSIFISLLVIAGLFITTYYFTGVLVLLLLIFNIYFVYREEKLKSTEMLRKTQELLDEIELSINLSKDWKSSNYPPLCSPLSPCISLSWCYRDHELRNLPTALLVEGDVIILRVGQISPANVREITNHSKPRSFKLGETYGHSSKFGDAPTKPIAVQPLPDLMCIVEHTPFIDNLEYSLEHFLDRPPTFHNHQRHILINIYLQKYVFIMVLFLVIGTIILRAFDSYFFKGKIMHTNWTNIGILNCVSSLFSLSPLIFPLLWINLHHWGSARLQTLLSIPQPLMQVEKSKSSPEMMDTPTSDLDMPIIPRKQVFFNYLRILNGSCDLLSRSTNIIQVLGSVSAFCCVDKKGLLSWPNPTPEKVFFLRDANVDGNSKNSSESSLNSESTDQNEQGTVAEVLDVTNDQNSPFKLEFDDHEWKNHLSSLKPLGLAILVNTCCDKTQYAYSKFCSHIAAASMIDKNLVPVTNRYDLCASFMHGRCLCELARQIGFLPQAKNIFNFEGQISSYRHLQPEVIRRDTRFAKSLHLATKIKIPFPHSLSVVIREFHGGALQLLSQGTADIILDSCDDFWSGKDLRPLKEEERKRAQDFYQRNALTAYCTAFSYRPLRHGITGSLAGPKPSDISSCDVAYLELPPETFKRFRHSEKNNCDFEGHSMSHSISSDSLLFSDVKEEPVSDIDGCFEMQSHQIFIGMVTMQYQAISDIVQLIERFEKACIRFVHFSKENELRSRVFSEKMGLESGWNCHISLLEPDEHNSIPSPKHSKSVDVKEKDQETKDITDEYSRLLPHSNFESTKMLSSSAPCAISDPTEHPNNEVNEDENKETSRNSSISNHDSVMEGLPNEDIQNQSISITTDSSEQSNPIPIYISNRAKLPRGIKNIEPHIENVDNVPLLVSLFTDCLPEATKEMLRIMQAHGEICVVMGSAANANSNCQIFLQANCAIGCEPLYPSVCQNLPAYTESNLYNNKQKYLRNDRSSKWYDIQKSVTISPIYLSRMLNSLPCSISVRRDEPISILGLIELARKFSIGLWNCVQFYSCTAIMFSILNMLSCAMSLPPIILPDLLLYLMCFIVAPLAISLVRIEFDANIMNRACGKKSMFKVDFNTFLFILWCYGAKYIVSIVILIVIYLFTVDHIVFDLVAAHEEDFIKDTTLARQFILFGAVLHLVIISSSFVHRDYSFWQKSPTSNSCWMITSLIILVAHFLLFICQVVFNEYNLQEMNEKWPALIVLIASVIVIAGVAELCKYYEIKKESRGHRRARLDFGTKLGMNSPF</sequence>
<evidence type="ECO:0000313" key="3">
    <source>
        <dbReference type="EMBL" id="CAG9807724.1"/>
    </source>
</evidence>
<dbReference type="PANTHER" id="PTHR13219:SF6">
    <property type="entry name" value="TRANSMEMBRANE PROTEIN 94"/>
    <property type="match status" value="1"/>
</dbReference>
<name>A0A9N9WVH8_9DIPT</name>
<feature type="transmembrane region" description="Helical" evidence="2">
    <location>
        <begin position="71"/>
        <end position="88"/>
    </location>
</feature>
<dbReference type="Gene3D" id="1.20.1110.10">
    <property type="entry name" value="Calcium-transporting ATPase, transmembrane domain"/>
    <property type="match status" value="1"/>
</dbReference>
<evidence type="ECO:0000313" key="4">
    <source>
        <dbReference type="Proteomes" id="UP001153620"/>
    </source>
</evidence>
<keyword evidence="2" id="KW-1133">Transmembrane helix</keyword>
<feature type="transmembrane region" description="Helical" evidence="2">
    <location>
        <begin position="255"/>
        <end position="278"/>
    </location>
</feature>
<dbReference type="SUPFAM" id="SSF81665">
    <property type="entry name" value="Calcium ATPase, transmembrane domain M"/>
    <property type="match status" value="1"/>
</dbReference>
<accession>A0A9N9WVH8</accession>
<feature type="region of interest" description="Disordered" evidence="1">
    <location>
        <begin position="801"/>
        <end position="834"/>
    </location>
</feature>
<reference evidence="3" key="1">
    <citation type="submission" date="2022-01" db="EMBL/GenBank/DDBJ databases">
        <authorList>
            <person name="King R."/>
        </authorList>
    </citation>
    <scope>NUCLEOTIDE SEQUENCE</scope>
</reference>
<organism evidence="3 4">
    <name type="scientific">Chironomus riparius</name>
    <dbReference type="NCBI Taxonomy" id="315576"/>
    <lineage>
        <taxon>Eukaryota</taxon>
        <taxon>Metazoa</taxon>
        <taxon>Ecdysozoa</taxon>
        <taxon>Arthropoda</taxon>
        <taxon>Hexapoda</taxon>
        <taxon>Insecta</taxon>
        <taxon>Pterygota</taxon>
        <taxon>Neoptera</taxon>
        <taxon>Endopterygota</taxon>
        <taxon>Diptera</taxon>
        <taxon>Nematocera</taxon>
        <taxon>Chironomoidea</taxon>
        <taxon>Chironomidae</taxon>
        <taxon>Chironominae</taxon>
        <taxon>Chironomus</taxon>
    </lineage>
</organism>
<reference evidence="3" key="2">
    <citation type="submission" date="2022-10" db="EMBL/GenBank/DDBJ databases">
        <authorList>
            <consortium name="ENA_rothamsted_submissions"/>
            <consortium name="culmorum"/>
            <person name="King R."/>
        </authorList>
    </citation>
    <scope>NUCLEOTIDE SEQUENCE</scope>
</reference>
<gene>
    <name evidence="3" type="ORF">CHIRRI_LOCUS10570</name>
</gene>
<evidence type="ECO:0000256" key="1">
    <source>
        <dbReference type="SAM" id="MobiDB-lite"/>
    </source>
</evidence>
<dbReference type="Proteomes" id="UP001153620">
    <property type="component" value="Chromosome 3"/>
</dbReference>
<feature type="transmembrane region" description="Helical" evidence="2">
    <location>
        <begin position="48"/>
        <end position="65"/>
    </location>
</feature>
<dbReference type="EMBL" id="OU895879">
    <property type="protein sequence ID" value="CAG9807724.1"/>
    <property type="molecule type" value="Genomic_DNA"/>
</dbReference>
<keyword evidence="4" id="KW-1185">Reference proteome</keyword>
<evidence type="ECO:0008006" key="5">
    <source>
        <dbReference type="Google" id="ProtNLM"/>
    </source>
</evidence>
<feature type="region of interest" description="Disordered" evidence="1">
    <location>
        <begin position="847"/>
        <end position="890"/>
    </location>
</feature>
<evidence type="ECO:0000256" key="2">
    <source>
        <dbReference type="SAM" id="Phobius"/>
    </source>
</evidence>
<dbReference type="InterPro" id="IPR023298">
    <property type="entry name" value="ATPase_P-typ_TM_dom_sf"/>
</dbReference>
<feature type="compositionally biased region" description="Basic and acidic residues" evidence="1">
    <location>
        <begin position="814"/>
        <end position="833"/>
    </location>
</feature>
<feature type="transmembrane region" description="Helical" evidence="2">
    <location>
        <begin position="1239"/>
        <end position="1261"/>
    </location>
</feature>
<dbReference type="InterPro" id="IPR039720">
    <property type="entry name" value="TMEM94"/>
</dbReference>
<keyword evidence="2" id="KW-0472">Membrane</keyword>